<dbReference type="RefSeq" id="WP_018784535.1">
    <property type="nucleotide sequence ID" value="NZ_FMCV01000001.1"/>
</dbReference>
<dbReference type="Proteomes" id="UP000198551">
    <property type="component" value="Unassembled WGS sequence"/>
</dbReference>
<proteinExistence type="predicted"/>
<keyword evidence="2" id="KW-1185">Reference proteome</keyword>
<organism evidence="1 2">
    <name type="scientific">Micromonospora marina</name>
    <dbReference type="NCBI Taxonomy" id="307120"/>
    <lineage>
        <taxon>Bacteria</taxon>
        <taxon>Bacillati</taxon>
        <taxon>Actinomycetota</taxon>
        <taxon>Actinomycetes</taxon>
        <taxon>Micromonosporales</taxon>
        <taxon>Micromonosporaceae</taxon>
        <taxon>Micromonospora</taxon>
    </lineage>
</organism>
<protein>
    <submittedName>
        <fullName evidence="1">Uncharacterized protein</fullName>
    </submittedName>
</protein>
<evidence type="ECO:0000313" key="1">
    <source>
        <dbReference type="EMBL" id="SCE69223.1"/>
    </source>
</evidence>
<dbReference type="AlphaFoldDB" id="A0A1C4UC13"/>
<reference evidence="2" key="1">
    <citation type="submission" date="2016-06" db="EMBL/GenBank/DDBJ databases">
        <authorList>
            <person name="Varghese N."/>
        </authorList>
    </citation>
    <scope>NUCLEOTIDE SEQUENCE [LARGE SCALE GENOMIC DNA]</scope>
    <source>
        <strain evidence="2">DSM 45555</strain>
    </source>
</reference>
<accession>A0A1C4UC13</accession>
<dbReference type="EMBL" id="FMCV01000001">
    <property type="protein sequence ID" value="SCE69223.1"/>
    <property type="molecule type" value="Genomic_DNA"/>
</dbReference>
<evidence type="ECO:0000313" key="2">
    <source>
        <dbReference type="Proteomes" id="UP000198551"/>
    </source>
</evidence>
<name>A0A1C4UC13_9ACTN</name>
<sequence>MSGRTLGRLFGSLLVLAAVAGAFGVIPGTGGAQLGDIVWTMGTLR</sequence>
<gene>
    <name evidence="1" type="ORF">GA0070215_101385</name>
</gene>